<evidence type="ECO:0000313" key="1">
    <source>
        <dbReference type="EMBL" id="KAG8013761.1"/>
    </source>
</evidence>
<sequence>MEENLQHDSSPQSDPGSSASSVLKMVQWGRTPTANAETWDRAPAQPEVRKNSNTNLKLKLKNKQNRQTRPLRAPRREFPSNFSDFNFNDFNTADHRGSNEQVSQSVARTETAALTVTQTGSNRKYHEEHLNTLKTLCVRAGQVDRDTEDRDTEDRDTEDRWTETLRTGGQRH</sequence>
<reference evidence="1" key="1">
    <citation type="submission" date="2020-04" db="EMBL/GenBank/DDBJ databases">
        <title>A chromosome-scale assembly and high-density genetic map of the yellow drum (Nibea albiflora) genome.</title>
        <authorList>
            <person name="Xu D."/>
            <person name="Zhang W."/>
            <person name="Chen R."/>
            <person name="Tan P."/>
            <person name="Wang L."/>
            <person name="Song H."/>
            <person name="Tian L."/>
            <person name="Zhu Q."/>
            <person name="Wang B."/>
        </authorList>
    </citation>
    <scope>NUCLEOTIDE SEQUENCE</scope>
    <source>
        <strain evidence="1">ZJHYS-2018</strain>
    </source>
</reference>
<accession>A0ACB7FKX0</accession>
<proteinExistence type="predicted"/>
<gene>
    <name evidence="1" type="ORF">GBF38_015894</name>
</gene>
<dbReference type="Proteomes" id="UP000805704">
    <property type="component" value="Chromosome 10"/>
</dbReference>
<protein>
    <submittedName>
        <fullName evidence="1">Uncharacterized protein</fullName>
    </submittedName>
</protein>
<organism evidence="1 2">
    <name type="scientific">Nibea albiflora</name>
    <name type="common">Yellow drum</name>
    <name type="synonym">Corvina albiflora</name>
    <dbReference type="NCBI Taxonomy" id="240163"/>
    <lineage>
        <taxon>Eukaryota</taxon>
        <taxon>Metazoa</taxon>
        <taxon>Chordata</taxon>
        <taxon>Craniata</taxon>
        <taxon>Vertebrata</taxon>
        <taxon>Euteleostomi</taxon>
        <taxon>Actinopterygii</taxon>
        <taxon>Neopterygii</taxon>
        <taxon>Teleostei</taxon>
        <taxon>Neoteleostei</taxon>
        <taxon>Acanthomorphata</taxon>
        <taxon>Eupercaria</taxon>
        <taxon>Sciaenidae</taxon>
        <taxon>Nibea</taxon>
    </lineage>
</organism>
<dbReference type="EMBL" id="CM024798">
    <property type="protein sequence ID" value="KAG8013761.1"/>
    <property type="molecule type" value="Genomic_DNA"/>
</dbReference>
<name>A0ACB7FKX0_NIBAL</name>
<keyword evidence="2" id="KW-1185">Reference proteome</keyword>
<comment type="caution">
    <text evidence="1">The sequence shown here is derived from an EMBL/GenBank/DDBJ whole genome shotgun (WGS) entry which is preliminary data.</text>
</comment>
<evidence type="ECO:0000313" key="2">
    <source>
        <dbReference type="Proteomes" id="UP000805704"/>
    </source>
</evidence>